<dbReference type="Proteomes" id="UP000035704">
    <property type="component" value="Chromosome"/>
</dbReference>
<dbReference type="PROSITE" id="PS50885">
    <property type="entry name" value="HAMP"/>
    <property type="match status" value="1"/>
</dbReference>
<keyword evidence="7" id="KW-0807">Transducer</keyword>
<organism evidence="11 12">
    <name type="scientific">Clostridium aceticum</name>
    <dbReference type="NCBI Taxonomy" id="84022"/>
    <lineage>
        <taxon>Bacteria</taxon>
        <taxon>Bacillati</taxon>
        <taxon>Bacillota</taxon>
        <taxon>Clostridia</taxon>
        <taxon>Eubacteriales</taxon>
        <taxon>Clostridiaceae</taxon>
        <taxon>Clostridium</taxon>
    </lineage>
</organism>
<dbReference type="AlphaFoldDB" id="A0A0D8I7G9"/>
<evidence type="ECO:0000256" key="7">
    <source>
        <dbReference type="ARBA" id="ARBA00023224"/>
    </source>
</evidence>
<evidence type="ECO:0000256" key="8">
    <source>
        <dbReference type="ARBA" id="ARBA00029447"/>
    </source>
</evidence>
<keyword evidence="5 10" id="KW-1133">Transmembrane helix</keyword>
<protein>
    <submittedName>
        <fullName evidence="11">Methyl-accepting chemotaxis protein</fullName>
    </submittedName>
</protein>
<proteinExistence type="inferred from homology"/>
<keyword evidence="2" id="KW-1003">Cell membrane</keyword>
<sequence>MKFKIATKLMAVFLILCTLPTFVLGTYAYRASFKALQEGEVQKYNILLQGIVGNTRTTLQDTEFLLKNLSANASFTHVLESYNQGREVEDEIALKESNQILRKIYVDSMGYYESIFIVGLDGNIVVDSLGRTGYSLGIEDLQFAKDAMTKKGFIMSDVYLSSLSQTGVKIPTLSMAYPIMHQTGQVLGAIAITFDFANFDRVVRNTEIGEAGYGFIINTKGEMLSHPDAKMLMEEGEDAISLSILEHIAQEQTYGFQQISIEGNRWSYFYHWVPSTDWVIAFTLPEKEYLSVAQEIRNNTLLIILIAVMMAIGLSTVFVRRQFIRYINEMVKVMKKIAEGDFTIFAHCNSKDEFEDLSNSINGMVTSQRQVLEKLSTTTRNLHEAEEQMLETSDYAEHYMEEIAATAQQFLSTAEESRNVVCNIQQAIYGVTKQAEEVENMSVDAVAEGVKARQSIKAGLEATEKAVEGIVEIDHAIEMTVKDVLTLVEDSKKIRQFVDYIKKIAKDTNLLALNASIEAARAGQEGRGFAVVAQEVRKLSEQSNETAIEITAVVADILNKVQDVRNKIHYAQQQSIEGKKASNYAKQSFNTIYQSIEAVGEMTSKNNEAAKKQVLGIEAVNEYMKKIEEMIYYTVEGAKQIAEGTQQQSNTMHNITHVSNELRDMATELTSIVSCFKISDEEKEESSVDEDQGLSNESVERLQEELELEIIPSTMEEIDEEKLEEEKIA</sequence>
<dbReference type="GO" id="GO:0006935">
    <property type="term" value="P:chemotaxis"/>
    <property type="evidence" value="ECO:0007669"/>
    <property type="project" value="UniProtKB-KW"/>
</dbReference>
<dbReference type="GO" id="GO:0005886">
    <property type="term" value="C:plasma membrane"/>
    <property type="evidence" value="ECO:0007669"/>
    <property type="project" value="UniProtKB-SubCell"/>
</dbReference>
<keyword evidence="4 10" id="KW-0812">Transmembrane</keyword>
<name>A0A0D8I7G9_9CLOT</name>
<dbReference type="PANTHER" id="PTHR32089">
    <property type="entry name" value="METHYL-ACCEPTING CHEMOTAXIS PROTEIN MCPB"/>
    <property type="match status" value="1"/>
</dbReference>
<dbReference type="InterPro" id="IPR003660">
    <property type="entry name" value="HAMP_dom"/>
</dbReference>
<accession>A0A0D8I7G9</accession>
<comment type="similarity">
    <text evidence="8">Belongs to the methyl-accepting chemotaxis (MCP) protein family.</text>
</comment>
<evidence type="ECO:0000256" key="10">
    <source>
        <dbReference type="SAM" id="Phobius"/>
    </source>
</evidence>
<dbReference type="InterPro" id="IPR004089">
    <property type="entry name" value="MCPsignal_dom"/>
</dbReference>
<dbReference type="PROSITE" id="PS50111">
    <property type="entry name" value="CHEMOTAXIS_TRANSDUC_2"/>
    <property type="match status" value="1"/>
</dbReference>
<dbReference type="CDD" id="cd18773">
    <property type="entry name" value="PDC1_HK_sensor"/>
    <property type="match status" value="1"/>
</dbReference>
<dbReference type="Gene3D" id="6.10.340.10">
    <property type="match status" value="1"/>
</dbReference>
<dbReference type="CDD" id="cd12912">
    <property type="entry name" value="PDC2_MCP_like"/>
    <property type="match status" value="1"/>
</dbReference>
<gene>
    <name evidence="11" type="ORF">CACET_c37240</name>
</gene>
<keyword evidence="3" id="KW-0145">Chemotaxis</keyword>
<dbReference type="Pfam" id="PF02743">
    <property type="entry name" value="dCache_1"/>
    <property type="match status" value="1"/>
</dbReference>
<evidence type="ECO:0000313" key="12">
    <source>
        <dbReference type="Proteomes" id="UP000035704"/>
    </source>
</evidence>
<keyword evidence="12" id="KW-1185">Reference proteome</keyword>
<keyword evidence="6 10" id="KW-0472">Membrane</keyword>
<dbReference type="PANTHER" id="PTHR32089:SF112">
    <property type="entry name" value="LYSOZYME-LIKE PROTEIN-RELATED"/>
    <property type="match status" value="1"/>
</dbReference>
<evidence type="ECO:0000256" key="2">
    <source>
        <dbReference type="ARBA" id="ARBA00022475"/>
    </source>
</evidence>
<dbReference type="EMBL" id="CP009687">
    <property type="protein sequence ID" value="AKL97152.1"/>
    <property type="molecule type" value="Genomic_DNA"/>
</dbReference>
<evidence type="ECO:0000256" key="3">
    <source>
        <dbReference type="ARBA" id="ARBA00022500"/>
    </source>
</evidence>
<feature type="transmembrane region" description="Helical" evidence="10">
    <location>
        <begin position="301"/>
        <end position="319"/>
    </location>
</feature>
<evidence type="ECO:0000256" key="1">
    <source>
        <dbReference type="ARBA" id="ARBA00004651"/>
    </source>
</evidence>
<evidence type="ECO:0000256" key="5">
    <source>
        <dbReference type="ARBA" id="ARBA00022989"/>
    </source>
</evidence>
<dbReference type="STRING" id="84022.CACET_c37240"/>
<reference evidence="11 12" key="1">
    <citation type="submission" date="2014-10" db="EMBL/GenBank/DDBJ databases">
        <title>Genome sequence of Clostridium aceticum DSM 1496.</title>
        <authorList>
            <person name="Poehlein A."/>
            <person name="Schiel-Bengelsdorf B."/>
            <person name="Gottschalk G."/>
            <person name="Duerre P."/>
            <person name="Daniel R."/>
        </authorList>
    </citation>
    <scope>NUCLEOTIDE SEQUENCE [LARGE SCALE GENOMIC DNA]</scope>
    <source>
        <strain evidence="11 12">DSM 1496</strain>
    </source>
</reference>
<dbReference type="KEGG" id="cace:CACET_c37240"/>
<evidence type="ECO:0000256" key="6">
    <source>
        <dbReference type="ARBA" id="ARBA00023136"/>
    </source>
</evidence>
<dbReference type="Pfam" id="PF00672">
    <property type="entry name" value="HAMP"/>
    <property type="match status" value="1"/>
</dbReference>
<dbReference type="Gene3D" id="3.30.450.20">
    <property type="entry name" value="PAS domain"/>
    <property type="match status" value="1"/>
</dbReference>
<dbReference type="InterPro" id="IPR033479">
    <property type="entry name" value="dCache_1"/>
</dbReference>
<evidence type="ECO:0000256" key="4">
    <source>
        <dbReference type="ARBA" id="ARBA00022692"/>
    </source>
</evidence>
<dbReference type="CDD" id="cd06225">
    <property type="entry name" value="HAMP"/>
    <property type="match status" value="1"/>
</dbReference>
<feature type="region of interest" description="Disordered" evidence="9">
    <location>
        <begin position="680"/>
        <end position="700"/>
    </location>
</feature>
<dbReference type="PATRIC" id="fig|84022.5.peg.973"/>
<feature type="compositionally biased region" description="Acidic residues" evidence="9">
    <location>
        <begin position="681"/>
        <end position="692"/>
    </location>
</feature>
<evidence type="ECO:0000256" key="9">
    <source>
        <dbReference type="SAM" id="MobiDB-lite"/>
    </source>
</evidence>
<dbReference type="SUPFAM" id="SSF58104">
    <property type="entry name" value="Methyl-accepting chemotaxis protein (MCP) signaling domain"/>
    <property type="match status" value="1"/>
</dbReference>
<dbReference type="GO" id="GO:0007165">
    <property type="term" value="P:signal transduction"/>
    <property type="evidence" value="ECO:0007669"/>
    <property type="project" value="UniProtKB-KW"/>
</dbReference>
<dbReference type="SMART" id="SM00283">
    <property type="entry name" value="MA"/>
    <property type="match status" value="1"/>
</dbReference>
<dbReference type="OrthoDB" id="243053at2"/>
<dbReference type="SMART" id="SM00304">
    <property type="entry name" value="HAMP"/>
    <property type="match status" value="1"/>
</dbReference>
<dbReference type="Pfam" id="PF00015">
    <property type="entry name" value="MCPsignal"/>
    <property type="match status" value="1"/>
</dbReference>
<dbReference type="RefSeq" id="WP_044825498.1">
    <property type="nucleotide sequence ID" value="NZ_CP009687.1"/>
</dbReference>
<dbReference type="Gene3D" id="1.10.287.950">
    <property type="entry name" value="Methyl-accepting chemotaxis protein"/>
    <property type="match status" value="1"/>
</dbReference>
<comment type="subcellular location">
    <subcellularLocation>
        <location evidence="1">Cell membrane</location>
        <topology evidence="1">Multi-pass membrane protein</topology>
    </subcellularLocation>
</comment>
<evidence type="ECO:0000313" key="11">
    <source>
        <dbReference type="EMBL" id="AKL97152.1"/>
    </source>
</evidence>